<keyword evidence="4" id="KW-1185">Reference proteome</keyword>
<feature type="region of interest" description="Disordered" evidence="1">
    <location>
        <begin position="251"/>
        <end position="311"/>
    </location>
</feature>
<evidence type="ECO:0000256" key="2">
    <source>
        <dbReference type="SAM" id="Phobius"/>
    </source>
</evidence>
<feature type="compositionally biased region" description="Polar residues" evidence="1">
    <location>
        <begin position="142"/>
        <end position="153"/>
    </location>
</feature>
<name>A0ABR0JXH1_9EURO</name>
<evidence type="ECO:0000313" key="4">
    <source>
        <dbReference type="Proteomes" id="UP001345013"/>
    </source>
</evidence>
<organism evidence="3 4">
    <name type="scientific">Lithohypha guttulata</name>
    <dbReference type="NCBI Taxonomy" id="1690604"/>
    <lineage>
        <taxon>Eukaryota</taxon>
        <taxon>Fungi</taxon>
        <taxon>Dikarya</taxon>
        <taxon>Ascomycota</taxon>
        <taxon>Pezizomycotina</taxon>
        <taxon>Eurotiomycetes</taxon>
        <taxon>Chaetothyriomycetidae</taxon>
        <taxon>Chaetothyriales</taxon>
        <taxon>Trichomeriaceae</taxon>
        <taxon>Lithohypha</taxon>
    </lineage>
</organism>
<gene>
    <name evidence="3" type="ORF">LTR24_009311</name>
</gene>
<comment type="caution">
    <text evidence="3">The sequence shown here is derived from an EMBL/GenBank/DDBJ whole genome shotgun (WGS) entry which is preliminary data.</text>
</comment>
<evidence type="ECO:0000313" key="3">
    <source>
        <dbReference type="EMBL" id="KAK5077788.1"/>
    </source>
</evidence>
<keyword evidence="2" id="KW-0812">Transmembrane</keyword>
<dbReference type="Proteomes" id="UP001345013">
    <property type="component" value="Unassembled WGS sequence"/>
</dbReference>
<feature type="region of interest" description="Disordered" evidence="1">
    <location>
        <begin position="100"/>
        <end position="175"/>
    </location>
</feature>
<accession>A0ABR0JXH1</accession>
<protein>
    <submittedName>
        <fullName evidence="3">Uncharacterized protein</fullName>
    </submittedName>
</protein>
<dbReference type="EMBL" id="JAVRRG010000199">
    <property type="protein sequence ID" value="KAK5077788.1"/>
    <property type="molecule type" value="Genomic_DNA"/>
</dbReference>
<feature type="compositionally biased region" description="Pro residues" evidence="1">
    <location>
        <begin position="106"/>
        <end position="115"/>
    </location>
</feature>
<reference evidence="3 4" key="1">
    <citation type="submission" date="2023-08" db="EMBL/GenBank/DDBJ databases">
        <title>Black Yeasts Isolated from many extreme environments.</title>
        <authorList>
            <person name="Coleine C."/>
            <person name="Stajich J.E."/>
            <person name="Selbmann L."/>
        </authorList>
    </citation>
    <scope>NUCLEOTIDE SEQUENCE [LARGE SCALE GENOMIC DNA]</scope>
    <source>
        <strain evidence="3 4">CCFEE 5885</strain>
    </source>
</reference>
<feature type="transmembrane region" description="Helical" evidence="2">
    <location>
        <begin position="6"/>
        <end position="30"/>
    </location>
</feature>
<proteinExistence type="predicted"/>
<evidence type="ECO:0000256" key="1">
    <source>
        <dbReference type="SAM" id="MobiDB-lite"/>
    </source>
</evidence>
<feature type="compositionally biased region" description="Basic and acidic residues" evidence="1">
    <location>
        <begin position="282"/>
        <end position="296"/>
    </location>
</feature>
<feature type="compositionally biased region" description="Low complexity" evidence="1">
    <location>
        <begin position="116"/>
        <end position="133"/>
    </location>
</feature>
<keyword evidence="2" id="KW-0472">Membrane</keyword>
<feature type="compositionally biased region" description="Polar residues" evidence="1">
    <location>
        <begin position="257"/>
        <end position="267"/>
    </location>
</feature>
<keyword evidence="2" id="KW-1133">Transmembrane helix</keyword>
<sequence>MGQSTSPLITAALIIFAVLFVVSGVFLTLWQCLRYHYRLKLNDVEQPPACSQLRCDELWRHPQQHPQQQQQQEQLSTNSTLRVAQGPTIAHHSSGLGINNDYEFKPLPPRPPKPVATPRTAPRRAAPIPARLVLGARPDLPTSFSHPSAPEQSHFSDDDDDEKEDEKTTRRAKSWFPPKPFRLRASRVQSPLLGAGTSCVSSMEPQIIQSASRWSRRLSQLHWSQQAARIETADVPIVSTPRDLCIDRPPPAAPSHTLGSPFQYHQRSFSDRRDTVIGPDNQQRRGSRDHLNHHPSPELFAGEAPEQANVV</sequence>